<organism evidence="1 2">
    <name type="scientific">Cronartium quercuum f. sp. fusiforme G11</name>
    <dbReference type="NCBI Taxonomy" id="708437"/>
    <lineage>
        <taxon>Eukaryota</taxon>
        <taxon>Fungi</taxon>
        <taxon>Dikarya</taxon>
        <taxon>Basidiomycota</taxon>
        <taxon>Pucciniomycotina</taxon>
        <taxon>Pucciniomycetes</taxon>
        <taxon>Pucciniales</taxon>
        <taxon>Coleosporiaceae</taxon>
        <taxon>Cronartium</taxon>
    </lineage>
</organism>
<sequence>MWVYLCVRCGWLGARGWSYNLSTHPTARLCLLLKRSASKAQSQPSRQSHCLCFCLKYLVMSIRKLLFYLILFFKSIGTYQLLEARAQSSDPFSQAQGLPSKSSSLHHHHRLHLHTYCTTDHVELTDSRQSHMIHSPKLRPMLMHNCS</sequence>
<keyword evidence="2" id="KW-1185">Reference proteome</keyword>
<protein>
    <submittedName>
        <fullName evidence="1">Uncharacterized protein</fullName>
    </submittedName>
</protein>
<proteinExistence type="predicted"/>
<comment type="caution">
    <text evidence="1">The sequence shown here is derived from an EMBL/GenBank/DDBJ whole genome shotgun (WGS) entry which is preliminary data.</text>
</comment>
<dbReference type="AlphaFoldDB" id="A0A9P6TDX2"/>
<gene>
    <name evidence="1" type="ORF">CROQUDRAFT_369973</name>
</gene>
<evidence type="ECO:0000313" key="1">
    <source>
        <dbReference type="EMBL" id="KAG0148881.1"/>
    </source>
</evidence>
<dbReference type="Proteomes" id="UP000886653">
    <property type="component" value="Unassembled WGS sequence"/>
</dbReference>
<name>A0A9P6TDX2_9BASI</name>
<reference evidence="1" key="1">
    <citation type="submission" date="2013-11" db="EMBL/GenBank/DDBJ databases">
        <title>Genome sequence of the fusiform rust pathogen reveals effectors for host alternation and coevolution with pine.</title>
        <authorList>
            <consortium name="DOE Joint Genome Institute"/>
            <person name="Smith K."/>
            <person name="Pendleton A."/>
            <person name="Kubisiak T."/>
            <person name="Anderson C."/>
            <person name="Salamov A."/>
            <person name="Aerts A."/>
            <person name="Riley R."/>
            <person name="Clum A."/>
            <person name="Lindquist E."/>
            <person name="Ence D."/>
            <person name="Campbell M."/>
            <person name="Kronenberg Z."/>
            <person name="Feau N."/>
            <person name="Dhillon B."/>
            <person name="Hamelin R."/>
            <person name="Burleigh J."/>
            <person name="Smith J."/>
            <person name="Yandell M."/>
            <person name="Nelson C."/>
            <person name="Grigoriev I."/>
            <person name="Davis J."/>
        </authorList>
    </citation>
    <scope>NUCLEOTIDE SEQUENCE</scope>
    <source>
        <strain evidence="1">G11</strain>
    </source>
</reference>
<dbReference type="EMBL" id="MU167232">
    <property type="protein sequence ID" value="KAG0148881.1"/>
    <property type="molecule type" value="Genomic_DNA"/>
</dbReference>
<accession>A0A9P6TDX2</accession>
<evidence type="ECO:0000313" key="2">
    <source>
        <dbReference type="Proteomes" id="UP000886653"/>
    </source>
</evidence>